<gene>
    <name evidence="1" type="ORF">KNV97_05105</name>
</gene>
<dbReference type="PANTHER" id="PTHR39166:SF1">
    <property type="entry name" value="BLL1166 PROTEIN"/>
    <property type="match status" value="1"/>
</dbReference>
<sequence length="164" mass="18961">MRCLLAVQALNLPDWYLGAGFVRNAIWDHLHHKPEMTPLNDVDVVYFDPSDVSPQTEEALQARLCAVMPDINWEVRNQARMHEKHGHAPYRSTAHGIAQWVEVPTCVGVRLETDGRLTFCAPYGLRQNWSLTIAINPCNRQPEVVQRRILEKKWLTLWPHLHLI</sequence>
<organism evidence="1 2">
    <name type="scientific">Vibrio ostreae</name>
    <dbReference type="NCBI Taxonomy" id="2841925"/>
    <lineage>
        <taxon>Bacteria</taxon>
        <taxon>Pseudomonadati</taxon>
        <taxon>Pseudomonadota</taxon>
        <taxon>Gammaproteobacteria</taxon>
        <taxon>Vibrionales</taxon>
        <taxon>Vibrionaceae</taxon>
        <taxon>Vibrio</taxon>
    </lineage>
</organism>
<dbReference type="InterPro" id="IPR009267">
    <property type="entry name" value="NTP_transf_6"/>
</dbReference>
<dbReference type="Proteomes" id="UP000694232">
    <property type="component" value="Chromosome 2"/>
</dbReference>
<proteinExistence type="predicted"/>
<keyword evidence="2" id="KW-1185">Reference proteome</keyword>
<dbReference type="Pfam" id="PF06042">
    <property type="entry name" value="NTP_transf_6"/>
    <property type="match status" value="1"/>
</dbReference>
<evidence type="ECO:0000313" key="2">
    <source>
        <dbReference type="Proteomes" id="UP000694232"/>
    </source>
</evidence>
<dbReference type="PANTHER" id="PTHR39166">
    <property type="entry name" value="BLL1166 PROTEIN"/>
    <property type="match status" value="1"/>
</dbReference>
<evidence type="ECO:0000313" key="1">
    <source>
        <dbReference type="EMBL" id="QXO16555.1"/>
    </source>
</evidence>
<reference evidence="1" key="1">
    <citation type="submission" date="2021-06" db="EMBL/GenBank/DDBJ databases">
        <title>Vibrio nov. sp., novel gut bacterium isolated from Yellow Sea oyster.</title>
        <authorList>
            <person name="Muhammad N."/>
            <person name="Nguyen T.H."/>
            <person name="Lee Y.-J."/>
            <person name="Ko J."/>
            <person name="Kim S.-G."/>
        </authorList>
    </citation>
    <scope>NUCLEOTIDE SEQUENCE</scope>
    <source>
        <strain evidence="1">OG9-811</strain>
    </source>
</reference>
<protein>
    <submittedName>
        <fullName evidence="1">Nucleotidyltransferase family protein</fullName>
    </submittedName>
</protein>
<name>A0A975U7D7_9VIBR</name>
<dbReference type="KEGG" id="vos:KNV97_05105"/>
<dbReference type="EMBL" id="CP076642">
    <property type="protein sequence ID" value="QXO16555.1"/>
    <property type="molecule type" value="Genomic_DNA"/>
</dbReference>
<dbReference type="AlphaFoldDB" id="A0A975U7D7"/>
<accession>A0A975U7D7</accession>